<feature type="region of interest" description="Disordered" evidence="1">
    <location>
        <begin position="104"/>
        <end position="140"/>
    </location>
</feature>
<keyword evidence="3" id="KW-1185">Reference proteome</keyword>
<proteinExistence type="predicted"/>
<accession>A0AAV7RH48</accession>
<evidence type="ECO:0000313" key="3">
    <source>
        <dbReference type="Proteomes" id="UP001066276"/>
    </source>
</evidence>
<protein>
    <submittedName>
        <fullName evidence="2">Uncharacterized protein</fullName>
    </submittedName>
</protein>
<comment type="caution">
    <text evidence="2">The sequence shown here is derived from an EMBL/GenBank/DDBJ whole genome shotgun (WGS) entry which is preliminary data.</text>
</comment>
<dbReference type="EMBL" id="JANPWB010000009">
    <property type="protein sequence ID" value="KAJ1152181.1"/>
    <property type="molecule type" value="Genomic_DNA"/>
</dbReference>
<sequence>MPGVRPSLFQKHGGALLPLPAAHPCSRPVLSTVLRWSVRALRYFGSAEEGHPSPSACSCSGPGPALTTVLWWPAHALRCCSSAEGDTPPLLLKPLPVRAQVWPPPQASAASHEPPSDPGCTPHSASAPAAGPVESGRLRPTHKERIPSYRCLVTRSHCRAQSRSTAQSGLLARVFQRPFQAPASAPATGPTTSHARVLLMSGMGLHASLLGSAPPDTDIRSRCV</sequence>
<gene>
    <name evidence="2" type="ORF">NDU88_004958</name>
</gene>
<dbReference type="AlphaFoldDB" id="A0AAV7RH48"/>
<name>A0AAV7RH48_PLEWA</name>
<dbReference type="Proteomes" id="UP001066276">
    <property type="component" value="Chromosome 5"/>
</dbReference>
<reference evidence="2" key="1">
    <citation type="journal article" date="2022" name="bioRxiv">
        <title>Sequencing and chromosome-scale assembly of the giantPleurodeles waltlgenome.</title>
        <authorList>
            <person name="Brown T."/>
            <person name="Elewa A."/>
            <person name="Iarovenko S."/>
            <person name="Subramanian E."/>
            <person name="Araus A.J."/>
            <person name="Petzold A."/>
            <person name="Susuki M."/>
            <person name="Suzuki K.-i.T."/>
            <person name="Hayashi T."/>
            <person name="Toyoda A."/>
            <person name="Oliveira C."/>
            <person name="Osipova E."/>
            <person name="Leigh N.D."/>
            <person name="Simon A."/>
            <person name="Yun M.H."/>
        </authorList>
    </citation>
    <scope>NUCLEOTIDE SEQUENCE</scope>
    <source>
        <strain evidence="2">20211129_DDA</strain>
        <tissue evidence="2">Liver</tissue>
    </source>
</reference>
<evidence type="ECO:0000313" key="2">
    <source>
        <dbReference type="EMBL" id="KAJ1152181.1"/>
    </source>
</evidence>
<evidence type="ECO:0000256" key="1">
    <source>
        <dbReference type="SAM" id="MobiDB-lite"/>
    </source>
</evidence>
<organism evidence="2 3">
    <name type="scientific">Pleurodeles waltl</name>
    <name type="common">Iberian ribbed newt</name>
    <dbReference type="NCBI Taxonomy" id="8319"/>
    <lineage>
        <taxon>Eukaryota</taxon>
        <taxon>Metazoa</taxon>
        <taxon>Chordata</taxon>
        <taxon>Craniata</taxon>
        <taxon>Vertebrata</taxon>
        <taxon>Euteleostomi</taxon>
        <taxon>Amphibia</taxon>
        <taxon>Batrachia</taxon>
        <taxon>Caudata</taxon>
        <taxon>Salamandroidea</taxon>
        <taxon>Salamandridae</taxon>
        <taxon>Pleurodelinae</taxon>
        <taxon>Pleurodeles</taxon>
    </lineage>
</organism>